<dbReference type="SMART" id="SM00871">
    <property type="entry name" value="AraC_E_bind"/>
    <property type="match status" value="1"/>
</dbReference>
<dbReference type="InterPro" id="IPR018062">
    <property type="entry name" value="HTH_AraC-typ_CS"/>
</dbReference>
<comment type="caution">
    <text evidence="5">The sequence shown here is derived from an EMBL/GenBank/DDBJ whole genome shotgun (WGS) entry which is preliminary data.</text>
</comment>
<dbReference type="InterPro" id="IPR011256">
    <property type="entry name" value="Reg_factor_effector_dom_sf"/>
</dbReference>
<reference evidence="5 6" key="1">
    <citation type="submission" date="2018-08" db="EMBL/GenBank/DDBJ databases">
        <authorList>
            <person name="Khan S.A."/>
            <person name="Jeon C.O."/>
            <person name="Chun B.H."/>
            <person name="Jeong S.E."/>
        </authorList>
    </citation>
    <scope>NUCLEOTIDE SEQUENCE [LARGE SCALE GENOMIC DNA]</scope>
    <source>
        <strain evidence="5 6">S-16</strain>
    </source>
</reference>
<protein>
    <submittedName>
        <fullName evidence="5">AraC family transcriptional regulator</fullName>
    </submittedName>
</protein>
<dbReference type="InterPro" id="IPR029442">
    <property type="entry name" value="GyrI-like"/>
</dbReference>
<dbReference type="PROSITE" id="PS01124">
    <property type="entry name" value="HTH_ARAC_FAMILY_2"/>
    <property type="match status" value="1"/>
</dbReference>
<proteinExistence type="predicted"/>
<evidence type="ECO:0000313" key="6">
    <source>
        <dbReference type="Proteomes" id="UP000267464"/>
    </source>
</evidence>
<dbReference type="PRINTS" id="PR00032">
    <property type="entry name" value="HTHARAC"/>
</dbReference>
<keyword evidence="3" id="KW-0804">Transcription</keyword>
<dbReference type="InterPro" id="IPR050908">
    <property type="entry name" value="SmbC-like"/>
</dbReference>
<dbReference type="GO" id="GO:0043565">
    <property type="term" value="F:sequence-specific DNA binding"/>
    <property type="evidence" value="ECO:0007669"/>
    <property type="project" value="InterPro"/>
</dbReference>
<dbReference type="AlphaFoldDB" id="A0A3N7HW02"/>
<dbReference type="RefSeq" id="WP_124539191.1">
    <property type="nucleotide sequence ID" value="NZ_QUSW01000001.1"/>
</dbReference>
<dbReference type="SUPFAM" id="SSF55136">
    <property type="entry name" value="Probable bacterial effector-binding domain"/>
    <property type="match status" value="1"/>
</dbReference>
<keyword evidence="2" id="KW-0238">DNA-binding</keyword>
<evidence type="ECO:0000256" key="3">
    <source>
        <dbReference type="ARBA" id="ARBA00023163"/>
    </source>
</evidence>
<dbReference type="PROSITE" id="PS00041">
    <property type="entry name" value="HTH_ARAC_FAMILY_1"/>
    <property type="match status" value="1"/>
</dbReference>
<dbReference type="InterPro" id="IPR020449">
    <property type="entry name" value="Tscrpt_reg_AraC-type_HTH"/>
</dbReference>
<evidence type="ECO:0000256" key="2">
    <source>
        <dbReference type="ARBA" id="ARBA00023125"/>
    </source>
</evidence>
<dbReference type="Pfam" id="PF12833">
    <property type="entry name" value="HTH_18"/>
    <property type="match status" value="1"/>
</dbReference>
<dbReference type="PANTHER" id="PTHR40055">
    <property type="entry name" value="TRANSCRIPTIONAL REGULATOR YGIV-RELATED"/>
    <property type="match status" value="1"/>
</dbReference>
<sequence>MNTPALSPALAPGRVATLQPIQAEVLPPTGRTREHPALRSHHLRRMEQVLDHIETHLSEDLGLEKLADLAAFSPFHFHRLFLAWTGETLKEFVRRRRLESAAGRLRHCPNEKVTAVSLNCGFASPEAFARAFREHFGMTPSQWRSGGWIGWRTPANDCWRTKHFRVEVKRIEAREVLYMRERGDYASHAHSLWLRFIPWVDSLGLGGQPLMSVGLDDPSITPASNCRMDACVELPQEWNDPGLRTMRRQLPAQWAACLKFDGPAADIGGGWEALLNEWLPGSSFRLGEGHFFERYDRREGAPGGERVSCELCMPVEPA</sequence>
<dbReference type="Pfam" id="PF06445">
    <property type="entry name" value="GyrI-like"/>
    <property type="match status" value="1"/>
</dbReference>
<gene>
    <name evidence="5" type="ORF">DZC73_05720</name>
</gene>
<evidence type="ECO:0000313" key="5">
    <source>
        <dbReference type="EMBL" id="RQP26504.1"/>
    </source>
</evidence>
<keyword evidence="1" id="KW-0805">Transcription regulation</keyword>
<dbReference type="InterPro" id="IPR018060">
    <property type="entry name" value="HTH_AraC"/>
</dbReference>
<dbReference type="SUPFAM" id="SSF46689">
    <property type="entry name" value="Homeodomain-like"/>
    <property type="match status" value="2"/>
</dbReference>
<dbReference type="PANTHER" id="PTHR40055:SF1">
    <property type="entry name" value="TRANSCRIPTIONAL REGULATOR YGIV-RELATED"/>
    <property type="match status" value="1"/>
</dbReference>
<evidence type="ECO:0000256" key="1">
    <source>
        <dbReference type="ARBA" id="ARBA00023015"/>
    </source>
</evidence>
<dbReference type="SMART" id="SM00342">
    <property type="entry name" value="HTH_ARAC"/>
    <property type="match status" value="1"/>
</dbReference>
<dbReference type="InterPro" id="IPR010499">
    <property type="entry name" value="AraC_E-bd"/>
</dbReference>
<evidence type="ECO:0000259" key="4">
    <source>
        <dbReference type="PROSITE" id="PS01124"/>
    </source>
</evidence>
<name>A0A3N7HW02_9BURK</name>
<dbReference type="Gene3D" id="1.10.10.60">
    <property type="entry name" value="Homeodomain-like"/>
    <property type="match status" value="2"/>
</dbReference>
<accession>A0A3N7HW02</accession>
<feature type="domain" description="HTH araC/xylS-type" evidence="4">
    <location>
        <begin position="47"/>
        <end position="146"/>
    </location>
</feature>
<dbReference type="EMBL" id="QUSW01000001">
    <property type="protein sequence ID" value="RQP26504.1"/>
    <property type="molecule type" value="Genomic_DNA"/>
</dbReference>
<reference evidence="5 6" key="2">
    <citation type="submission" date="2018-12" db="EMBL/GenBank/DDBJ databases">
        <title>Rhizobacter gummiphilus sp. nov., a rubber-degrading bacterium isolated from the soil of a botanical garden in Japan.</title>
        <authorList>
            <person name="Shunsuke S.S."/>
        </authorList>
    </citation>
    <scope>NUCLEOTIDE SEQUENCE [LARGE SCALE GENOMIC DNA]</scope>
    <source>
        <strain evidence="5 6">S-16</strain>
    </source>
</reference>
<keyword evidence="6" id="KW-1185">Reference proteome</keyword>
<dbReference type="OrthoDB" id="282744at2"/>
<dbReference type="Gene3D" id="3.20.80.10">
    <property type="entry name" value="Regulatory factor, effector binding domain"/>
    <property type="match status" value="1"/>
</dbReference>
<dbReference type="GO" id="GO:0003700">
    <property type="term" value="F:DNA-binding transcription factor activity"/>
    <property type="evidence" value="ECO:0007669"/>
    <property type="project" value="InterPro"/>
</dbReference>
<dbReference type="Proteomes" id="UP000267464">
    <property type="component" value="Unassembled WGS sequence"/>
</dbReference>
<organism evidence="5 6">
    <name type="scientific">Piscinibacter terrae</name>
    <dbReference type="NCBI Taxonomy" id="2496871"/>
    <lineage>
        <taxon>Bacteria</taxon>
        <taxon>Pseudomonadati</taxon>
        <taxon>Pseudomonadota</taxon>
        <taxon>Betaproteobacteria</taxon>
        <taxon>Burkholderiales</taxon>
        <taxon>Sphaerotilaceae</taxon>
        <taxon>Piscinibacter</taxon>
    </lineage>
</organism>
<dbReference type="InterPro" id="IPR009057">
    <property type="entry name" value="Homeodomain-like_sf"/>
</dbReference>